<protein>
    <recommendedName>
        <fullName evidence="2">SIS domain-containing protein</fullName>
    </recommendedName>
</protein>
<accession>A0A645CR98</accession>
<gene>
    <name evidence="1" type="ORF">SDC9_126458</name>
</gene>
<organism evidence="1">
    <name type="scientific">bioreactor metagenome</name>
    <dbReference type="NCBI Taxonomy" id="1076179"/>
    <lineage>
        <taxon>unclassified sequences</taxon>
        <taxon>metagenomes</taxon>
        <taxon>ecological metagenomes</taxon>
    </lineage>
</organism>
<dbReference type="EMBL" id="VSSQ01029338">
    <property type="protein sequence ID" value="MPM79425.1"/>
    <property type="molecule type" value="Genomic_DNA"/>
</dbReference>
<name>A0A645CR98_9ZZZZ</name>
<evidence type="ECO:0008006" key="2">
    <source>
        <dbReference type="Google" id="ProtNLM"/>
    </source>
</evidence>
<evidence type="ECO:0000313" key="1">
    <source>
        <dbReference type="EMBL" id="MPM79425.1"/>
    </source>
</evidence>
<proteinExistence type="predicted"/>
<reference evidence="1" key="1">
    <citation type="submission" date="2019-08" db="EMBL/GenBank/DDBJ databases">
        <authorList>
            <person name="Kucharzyk K."/>
            <person name="Murdoch R.W."/>
            <person name="Higgins S."/>
            <person name="Loffler F."/>
        </authorList>
    </citation>
    <scope>NUCLEOTIDE SEQUENCE</scope>
</reference>
<dbReference type="AlphaFoldDB" id="A0A645CR98"/>
<comment type="caution">
    <text evidence="1">The sequence shown here is derived from an EMBL/GenBank/DDBJ whole genome shotgun (WGS) entry which is preliminary data.</text>
</comment>
<sequence>MGDLVLAVSTGSSPVVAESFSARITSLVLIDVLYVEILEIMQEKGVDNLNKMRNIIAKRRI</sequence>